<evidence type="ECO:0000259" key="1">
    <source>
        <dbReference type="Pfam" id="PF22936"/>
    </source>
</evidence>
<evidence type="ECO:0000313" key="3">
    <source>
        <dbReference type="Proteomes" id="UP001153555"/>
    </source>
</evidence>
<protein>
    <recommendedName>
        <fullName evidence="1">Retrovirus-related Pol polyprotein from transposon TNT 1-94-like beta-barrel domain-containing protein</fullName>
    </recommendedName>
</protein>
<keyword evidence="3" id="KW-1185">Reference proteome</keyword>
<evidence type="ECO:0000313" key="2">
    <source>
        <dbReference type="EMBL" id="CAA0834799.1"/>
    </source>
</evidence>
<dbReference type="Proteomes" id="UP001153555">
    <property type="component" value="Unassembled WGS sequence"/>
</dbReference>
<organism evidence="2 3">
    <name type="scientific">Striga hermonthica</name>
    <name type="common">Purple witchweed</name>
    <name type="synonym">Buchnera hermonthica</name>
    <dbReference type="NCBI Taxonomy" id="68872"/>
    <lineage>
        <taxon>Eukaryota</taxon>
        <taxon>Viridiplantae</taxon>
        <taxon>Streptophyta</taxon>
        <taxon>Embryophyta</taxon>
        <taxon>Tracheophyta</taxon>
        <taxon>Spermatophyta</taxon>
        <taxon>Magnoliopsida</taxon>
        <taxon>eudicotyledons</taxon>
        <taxon>Gunneridae</taxon>
        <taxon>Pentapetalae</taxon>
        <taxon>asterids</taxon>
        <taxon>lamiids</taxon>
        <taxon>Lamiales</taxon>
        <taxon>Orobanchaceae</taxon>
        <taxon>Buchnereae</taxon>
        <taxon>Striga</taxon>
    </lineage>
</organism>
<dbReference type="Pfam" id="PF22936">
    <property type="entry name" value="Pol_BBD"/>
    <property type="match status" value="1"/>
</dbReference>
<sequence length="581" mass="64839">MAAEGSIPSIPLSTMIHMVNIKLTSANYLLWHAQIEPLLITQGFLPHLDGSSPCPSREITTPVGTKSTNPEFAAWYSRDQLIRLFLVSTLTEESMVVVIGYTSSRDVWTSLTRAYSHASKARELSLKDDLLSAKRGDLSVSEYGQRFKAICDKLAAIGRSIDSTDKSHWFLRGLGPAFSTFTAAQLAQDPLPDFDTLLARAESHQFFQRSSDISSSSSSVAFYAAPRARPLTSSQPQGRFKKNKAKGRRQPWCYFCREENHDAWDCPRRFDRSFTRPSRSSTTANLAEALSSSCTISQPNVSDWYLDTGASAHITSDASQLDDLTDYNGSDRVTVGNGDQLPITQSGSLFFSNSFYLRDVLVVLGMTKNLLSVSKLTSDLPVHVIFTDSSLRIQHKDSGNIIATGVRDSGLYRLDLAVKALAAHTSISRRASSAIWHSRLGHSSPVVLSTLVNLKLLSVTSAFLLRLPIRFPHHLHRHRLLPLVAYVRRVTWSSHPLFHYLPLLLRTLLMLFLPNSVLLRQSVSSRIPRHELLLLRHVHLLLPRIQCKLAQSPVFLNPDILPPLTVHLFSLLLRLFRSPVA</sequence>
<reference evidence="2" key="1">
    <citation type="submission" date="2019-12" db="EMBL/GenBank/DDBJ databases">
        <authorList>
            <person name="Scholes J."/>
        </authorList>
    </citation>
    <scope>NUCLEOTIDE SEQUENCE</scope>
</reference>
<feature type="domain" description="Retrovirus-related Pol polyprotein from transposon TNT 1-94-like beta-barrel" evidence="1">
    <location>
        <begin position="304"/>
        <end position="378"/>
    </location>
</feature>
<dbReference type="PANTHER" id="PTHR47481">
    <property type="match status" value="1"/>
</dbReference>
<gene>
    <name evidence="2" type="ORF">SHERM_02609</name>
</gene>
<dbReference type="GO" id="GO:0003676">
    <property type="term" value="F:nucleic acid binding"/>
    <property type="evidence" value="ECO:0007669"/>
    <property type="project" value="InterPro"/>
</dbReference>
<dbReference type="Pfam" id="PF14223">
    <property type="entry name" value="Retrotran_gag_2"/>
    <property type="match status" value="1"/>
</dbReference>
<dbReference type="GO" id="GO:0008270">
    <property type="term" value="F:zinc ion binding"/>
    <property type="evidence" value="ECO:0007669"/>
    <property type="project" value="InterPro"/>
</dbReference>
<accession>A0A9N7RL15</accession>
<proteinExistence type="predicted"/>
<comment type="caution">
    <text evidence="2">The sequence shown here is derived from an EMBL/GenBank/DDBJ whole genome shotgun (WGS) entry which is preliminary data.</text>
</comment>
<dbReference type="OrthoDB" id="912930at2759"/>
<dbReference type="PANTHER" id="PTHR47481:SF35">
    <property type="entry name" value="ZINC FINGER, CCHC-TYPE-RELATED"/>
    <property type="match status" value="1"/>
</dbReference>
<dbReference type="SUPFAM" id="SSF57756">
    <property type="entry name" value="Retrovirus zinc finger-like domains"/>
    <property type="match status" value="1"/>
</dbReference>
<name>A0A9N7RL15_STRHE</name>
<dbReference type="InterPro" id="IPR054722">
    <property type="entry name" value="PolX-like_BBD"/>
</dbReference>
<dbReference type="AlphaFoldDB" id="A0A9N7RL15"/>
<dbReference type="EMBL" id="CACSLK010028053">
    <property type="protein sequence ID" value="CAA0834799.1"/>
    <property type="molecule type" value="Genomic_DNA"/>
</dbReference>
<dbReference type="InterPro" id="IPR036875">
    <property type="entry name" value="Znf_CCHC_sf"/>
</dbReference>